<proteinExistence type="predicted"/>
<name>A0A290WTL3_9BURK</name>
<feature type="compositionally biased region" description="Polar residues" evidence="1">
    <location>
        <begin position="35"/>
        <end position="51"/>
    </location>
</feature>
<accession>A0A290WTL3</accession>
<dbReference type="KEGG" id="jsv:CNX70_08630"/>
<dbReference type="EMBL" id="CP023422">
    <property type="protein sequence ID" value="ATD60249.1"/>
    <property type="molecule type" value="Genomic_DNA"/>
</dbReference>
<gene>
    <name evidence="3" type="ORF">CNX70_08630</name>
</gene>
<dbReference type="RefSeq" id="WP_096234370.1">
    <property type="nucleotide sequence ID" value="NZ_CP023422.1"/>
</dbReference>
<reference evidence="3 4" key="1">
    <citation type="submission" date="2017-09" db="EMBL/GenBank/DDBJ databases">
        <title>Complete genome sequence of Janthinobacterium svalbardensis PAMC 27463.</title>
        <authorList>
            <person name="Cho Y.-J."/>
            <person name="Cho A."/>
            <person name="Kim O.-S."/>
            <person name="Lee J.-I."/>
        </authorList>
    </citation>
    <scope>NUCLEOTIDE SEQUENCE [LARGE SCALE GENOMIC DNA]</scope>
    <source>
        <strain evidence="3 4">PAMC 27463</strain>
    </source>
</reference>
<keyword evidence="4" id="KW-1185">Reference proteome</keyword>
<feature type="region of interest" description="Disordered" evidence="1">
    <location>
        <begin position="31"/>
        <end position="51"/>
    </location>
</feature>
<protein>
    <recommendedName>
        <fullName evidence="2">Ice-binding protein C-terminal domain-containing protein</fullName>
    </recommendedName>
</protein>
<sequence length="252" mass="25330">MLAGSLLLPLLPAQANTYAGYYVNPQAVPPGKKPNCSQSMQDGNTKAQGQGASNVSMEGVASPCSLSNGDINYDEFKNDGVGPGEVSSVGDDAAYHRSLPSDDAKTGVKRLPSDALEFTSVSSRPLASIPGALTSTGTDSFNTASTLQPFAPAGWVGWPAASAGGTERLAAASFVSPGATGGASGDPGVFGTNPPVAGAETPETPVVTPPIVTPPVVTPVDPNIPAVPEASTWAMLLAGLALVSLALRRRSS</sequence>
<organism evidence="3 4">
    <name type="scientific">Janthinobacterium svalbardensis</name>
    <dbReference type="NCBI Taxonomy" id="368607"/>
    <lineage>
        <taxon>Bacteria</taxon>
        <taxon>Pseudomonadati</taxon>
        <taxon>Pseudomonadota</taxon>
        <taxon>Betaproteobacteria</taxon>
        <taxon>Burkholderiales</taxon>
        <taxon>Oxalobacteraceae</taxon>
        <taxon>Janthinobacterium</taxon>
    </lineage>
</organism>
<dbReference type="InterPro" id="IPR013424">
    <property type="entry name" value="Ice-binding_C"/>
</dbReference>
<dbReference type="Proteomes" id="UP000218437">
    <property type="component" value="Chromosome"/>
</dbReference>
<evidence type="ECO:0000313" key="3">
    <source>
        <dbReference type="EMBL" id="ATD60249.1"/>
    </source>
</evidence>
<feature type="domain" description="Ice-binding protein C-terminal" evidence="2">
    <location>
        <begin position="226"/>
        <end position="250"/>
    </location>
</feature>
<evidence type="ECO:0000259" key="2">
    <source>
        <dbReference type="Pfam" id="PF07589"/>
    </source>
</evidence>
<dbReference type="AlphaFoldDB" id="A0A290WTL3"/>
<dbReference type="Pfam" id="PF07589">
    <property type="entry name" value="PEP-CTERM"/>
    <property type="match status" value="1"/>
</dbReference>
<evidence type="ECO:0000256" key="1">
    <source>
        <dbReference type="SAM" id="MobiDB-lite"/>
    </source>
</evidence>
<evidence type="ECO:0000313" key="4">
    <source>
        <dbReference type="Proteomes" id="UP000218437"/>
    </source>
</evidence>